<evidence type="ECO:0000313" key="2">
    <source>
        <dbReference type="EMBL" id="GIY10960.1"/>
    </source>
</evidence>
<reference evidence="2 3" key="1">
    <citation type="submission" date="2021-06" db="EMBL/GenBank/DDBJ databases">
        <title>Caerostris extrusa draft genome.</title>
        <authorList>
            <person name="Kono N."/>
            <person name="Arakawa K."/>
        </authorList>
    </citation>
    <scope>NUCLEOTIDE SEQUENCE [LARGE SCALE GENOMIC DNA]</scope>
</reference>
<organism evidence="2 3">
    <name type="scientific">Caerostris extrusa</name>
    <name type="common">Bark spider</name>
    <name type="synonym">Caerostris bankana</name>
    <dbReference type="NCBI Taxonomy" id="172846"/>
    <lineage>
        <taxon>Eukaryota</taxon>
        <taxon>Metazoa</taxon>
        <taxon>Ecdysozoa</taxon>
        <taxon>Arthropoda</taxon>
        <taxon>Chelicerata</taxon>
        <taxon>Arachnida</taxon>
        <taxon>Araneae</taxon>
        <taxon>Araneomorphae</taxon>
        <taxon>Entelegynae</taxon>
        <taxon>Araneoidea</taxon>
        <taxon>Araneidae</taxon>
        <taxon>Caerostris</taxon>
    </lineage>
</organism>
<gene>
    <name evidence="2" type="ORF">CEXT_303301</name>
</gene>
<dbReference type="AlphaFoldDB" id="A0AAV4QP39"/>
<feature type="compositionally biased region" description="Basic and acidic residues" evidence="1">
    <location>
        <begin position="66"/>
        <end position="103"/>
    </location>
</feature>
<evidence type="ECO:0000256" key="1">
    <source>
        <dbReference type="SAM" id="MobiDB-lite"/>
    </source>
</evidence>
<keyword evidence="3" id="KW-1185">Reference proteome</keyword>
<feature type="compositionally biased region" description="Basic residues" evidence="1">
    <location>
        <begin position="53"/>
        <end position="65"/>
    </location>
</feature>
<name>A0AAV4QP39_CAEEX</name>
<dbReference type="Proteomes" id="UP001054945">
    <property type="component" value="Unassembled WGS sequence"/>
</dbReference>
<comment type="caution">
    <text evidence="2">The sequence shown here is derived from an EMBL/GenBank/DDBJ whole genome shotgun (WGS) entry which is preliminary data.</text>
</comment>
<proteinExistence type="predicted"/>
<sequence length="103" mass="12315">MHSPRQDDEWLCVLPGQSYRLVRDLFTERLFRKRIFVKVLLLRNDSGRQIYQRKKKTYIRQQRHQKVTDDDGVKDDKNISGDADDKNDGNDVETKIFGDWDDD</sequence>
<dbReference type="EMBL" id="BPLR01006584">
    <property type="protein sequence ID" value="GIY10960.1"/>
    <property type="molecule type" value="Genomic_DNA"/>
</dbReference>
<feature type="region of interest" description="Disordered" evidence="1">
    <location>
        <begin position="53"/>
        <end position="103"/>
    </location>
</feature>
<accession>A0AAV4QP39</accession>
<evidence type="ECO:0000313" key="3">
    <source>
        <dbReference type="Proteomes" id="UP001054945"/>
    </source>
</evidence>
<protein>
    <submittedName>
        <fullName evidence="2">Uncharacterized protein</fullName>
    </submittedName>
</protein>